<evidence type="ECO:0000313" key="2">
    <source>
        <dbReference type="EMBL" id="RNA41484.1"/>
    </source>
</evidence>
<feature type="region of interest" description="Disordered" evidence="1">
    <location>
        <begin position="1"/>
        <end position="31"/>
    </location>
</feature>
<name>A0A3M7T0C6_BRAPC</name>
<proteinExistence type="predicted"/>
<dbReference type="Proteomes" id="UP000276133">
    <property type="component" value="Unassembled WGS sequence"/>
</dbReference>
<dbReference type="EMBL" id="REGN01000497">
    <property type="protein sequence ID" value="RNA41484.1"/>
    <property type="molecule type" value="Genomic_DNA"/>
</dbReference>
<comment type="caution">
    <text evidence="2">The sequence shown here is derived from an EMBL/GenBank/DDBJ whole genome shotgun (WGS) entry which is preliminary data.</text>
</comment>
<dbReference type="SUPFAM" id="SSF56219">
    <property type="entry name" value="DNase I-like"/>
    <property type="match status" value="1"/>
</dbReference>
<evidence type="ECO:0000256" key="1">
    <source>
        <dbReference type="SAM" id="MobiDB-lite"/>
    </source>
</evidence>
<reference evidence="2 3" key="1">
    <citation type="journal article" date="2018" name="Sci. Rep.">
        <title>Genomic signatures of local adaptation to the degree of environmental predictability in rotifers.</title>
        <authorList>
            <person name="Franch-Gras L."/>
            <person name="Hahn C."/>
            <person name="Garcia-Roger E.M."/>
            <person name="Carmona M.J."/>
            <person name="Serra M."/>
            <person name="Gomez A."/>
        </authorList>
    </citation>
    <scope>NUCLEOTIDE SEQUENCE [LARGE SCALE GENOMIC DNA]</scope>
    <source>
        <strain evidence="2">HYR1</strain>
    </source>
</reference>
<gene>
    <name evidence="2" type="ORF">BpHYR1_047303</name>
</gene>
<evidence type="ECO:0000313" key="3">
    <source>
        <dbReference type="Proteomes" id="UP000276133"/>
    </source>
</evidence>
<keyword evidence="3" id="KW-1185">Reference proteome</keyword>
<organism evidence="2 3">
    <name type="scientific">Brachionus plicatilis</name>
    <name type="common">Marine rotifer</name>
    <name type="synonym">Brachionus muelleri</name>
    <dbReference type="NCBI Taxonomy" id="10195"/>
    <lineage>
        <taxon>Eukaryota</taxon>
        <taxon>Metazoa</taxon>
        <taxon>Spiralia</taxon>
        <taxon>Gnathifera</taxon>
        <taxon>Rotifera</taxon>
        <taxon>Eurotatoria</taxon>
        <taxon>Monogononta</taxon>
        <taxon>Pseudotrocha</taxon>
        <taxon>Ploima</taxon>
        <taxon>Brachionidae</taxon>
        <taxon>Brachionus</taxon>
    </lineage>
</organism>
<sequence length="196" mass="22377">MDLSGSESKNRPGRKKKKNTKESNLNENQLEKEASRLLNLSSSNLSLQAQANKIKKQSQKSIYNPPNPPNPNNPLNPLFFEFIQKNYENFIIAVLDLFIVSTNLGPSINSFFVLDDDLTSDHFPIFLSFDFSIADWEKFKLELTHYSQNVKNIESIDLLNSELSNLIIKASYASIPRLSSKRSPSMYILAFLEKDK</sequence>
<protein>
    <recommendedName>
        <fullName evidence="4">RNA-directed DNA polymerase from mobile element jockey-like</fullName>
    </recommendedName>
</protein>
<dbReference type="AlphaFoldDB" id="A0A3M7T0C6"/>
<dbReference type="InterPro" id="IPR036691">
    <property type="entry name" value="Endo/exonu/phosph_ase_sf"/>
</dbReference>
<evidence type="ECO:0008006" key="4">
    <source>
        <dbReference type="Google" id="ProtNLM"/>
    </source>
</evidence>
<accession>A0A3M7T0C6</accession>